<evidence type="ECO:0000259" key="1">
    <source>
        <dbReference type="PROSITE" id="PS51186"/>
    </source>
</evidence>
<dbReference type="Gene3D" id="3.40.630.30">
    <property type="match status" value="1"/>
</dbReference>
<dbReference type="SUPFAM" id="SSF55729">
    <property type="entry name" value="Acyl-CoA N-acyltransferases (Nat)"/>
    <property type="match status" value="1"/>
</dbReference>
<dbReference type="PROSITE" id="PS51186">
    <property type="entry name" value="GNAT"/>
    <property type="match status" value="1"/>
</dbReference>
<proteinExistence type="predicted"/>
<accession>A0A1G7P1K1</accession>
<name>A0A1G7P1K1_9ACTN</name>
<organism evidence="2 3">
    <name type="scientific">Blastococcus aurantiacus</name>
    <dbReference type="NCBI Taxonomy" id="1550231"/>
    <lineage>
        <taxon>Bacteria</taxon>
        <taxon>Bacillati</taxon>
        <taxon>Actinomycetota</taxon>
        <taxon>Actinomycetes</taxon>
        <taxon>Geodermatophilales</taxon>
        <taxon>Geodermatophilaceae</taxon>
        <taxon>Blastococcus</taxon>
    </lineage>
</organism>
<dbReference type="PANTHER" id="PTHR43792">
    <property type="entry name" value="GNAT FAMILY, PUTATIVE (AFU_ORTHOLOGUE AFUA_3G00765)-RELATED-RELATED"/>
    <property type="match status" value="1"/>
</dbReference>
<dbReference type="AlphaFoldDB" id="A0A1G7P1K1"/>
<protein>
    <submittedName>
        <fullName evidence="2">Protein N-acetyltransferase, RimJ/RimL family</fullName>
    </submittedName>
</protein>
<keyword evidence="2" id="KW-0808">Transferase</keyword>
<gene>
    <name evidence="2" type="ORF">SAMN05660662_3402</name>
</gene>
<dbReference type="Pfam" id="PF13302">
    <property type="entry name" value="Acetyltransf_3"/>
    <property type="match status" value="1"/>
</dbReference>
<dbReference type="PANTHER" id="PTHR43792:SF1">
    <property type="entry name" value="N-ACETYLTRANSFERASE DOMAIN-CONTAINING PROTEIN"/>
    <property type="match status" value="1"/>
</dbReference>
<reference evidence="3" key="1">
    <citation type="submission" date="2016-10" db="EMBL/GenBank/DDBJ databases">
        <authorList>
            <person name="Varghese N."/>
            <person name="Submissions S."/>
        </authorList>
    </citation>
    <scope>NUCLEOTIDE SEQUENCE [LARGE SCALE GENOMIC DNA]</scope>
    <source>
        <strain evidence="3">DSM 44268</strain>
    </source>
</reference>
<dbReference type="InterPro" id="IPR000182">
    <property type="entry name" value="GNAT_dom"/>
</dbReference>
<evidence type="ECO:0000313" key="3">
    <source>
        <dbReference type="Proteomes" id="UP000199406"/>
    </source>
</evidence>
<dbReference type="GO" id="GO:0016747">
    <property type="term" value="F:acyltransferase activity, transferring groups other than amino-acyl groups"/>
    <property type="evidence" value="ECO:0007669"/>
    <property type="project" value="InterPro"/>
</dbReference>
<feature type="domain" description="N-acetyltransferase" evidence="1">
    <location>
        <begin position="9"/>
        <end position="166"/>
    </location>
</feature>
<evidence type="ECO:0000313" key="2">
    <source>
        <dbReference type="EMBL" id="SDF80094.1"/>
    </source>
</evidence>
<keyword evidence="3" id="KW-1185">Reference proteome</keyword>
<dbReference type="OrthoDB" id="3533156at2"/>
<sequence length="167" mass="18556">MSTFTTARLRARPVTVDDVPLFERLWADERVGRTLGGVRDRAQVQQALVEAESHWRRWGFGRWLLYDDHGPVGTVKLAHCEIDGRTEVELGYAVLPECWGVGYATEGSAGALEHARDVIGLGEVVAFALVTNAASLAVMRRLGFRHERYLARPAGLHELRRLVLAPA</sequence>
<dbReference type="RefSeq" id="WP_091769447.1">
    <property type="nucleotide sequence ID" value="NZ_FNBT01000007.1"/>
</dbReference>
<dbReference type="STRING" id="1550231.SAMN05660662_3402"/>
<dbReference type="InterPro" id="IPR016181">
    <property type="entry name" value="Acyl_CoA_acyltransferase"/>
</dbReference>
<dbReference type="InterPro" id="IPR051531">
    <property type="entry name" value="N-acetyltransferase"/>
</dbReference>
<dbReference type="EMBL" id="FNBT01000007">
    <property type="protein sequence ID" value="SDF80094.1"/>
    <property type="molecule type" value="Genomic_DNA"/>
</dbReference>
<dbReference type="Proteomes" id="UP000199406">
    <property type="component" value="Unassembled WGS sequence"/>
</dbReference>